<evidence type="ECO:0000256" key="2">
    <source>
        <dbReference type="SAM" id="Phobius"/>
    </source>
</evidence>
<dbReference type="GO" id="GO:0016020">
    <property type="term" value="C:membrane"/>
    <property type="evidence" value="ECO:0007669"/>
    <property type="project" value="UniProtKB-SubCell"/>
</dbReference>
<keyword evidence="2" id="KW-0812">Transmembrane</keyword>
<dbReference type="RefSeq" id="WP_109360697.1">
    <property type="nucleotide sequence ID" value="NZ_QFRJ01000018.1"/>
</dbReference>
<comment type="subcellular location">
    <subcellularLocation>
        <location evidence="1">Membrane</location>
        <topology evidence="1">Single-pass membrane protein</topology>
    </subcellularLocation>
</comment>
<dbReference type="Pfam" id="PF01145">
    <property type="entry name" value="Band_7"/>
    <property type="match status" value="1"/>
</dbReference>
<dbReference type="InterPro" id="IPR001107">
    <property type="entry name" value="Band_7"/>
</dbReference>
<accession>A0A2U2X0T2</accession>
<dbReference type="Proteomes" id="UP000245370">
    <property type="component" value="Unassembled WGS sequence"/>
</dbReference>
<feature type="domain" description="Band 7" evidence="3">
    <location>
        <begin position="30"/>
        <end position="205"/>
    </location>
</feature>
<name>A0A2U2X0T2_9FLAO</name>
<dbReference type="OrthoDB" id="9792660at2"/>
<gene>
    <name evidence="4" type="ORF">DIT68_15295</name>
</gene>
<dbReference type="InterPro" id="IPR000163">
    <property type="entry name" value="Prohibitin"/>
</dbReference>
<evidence type="ECO:0000256" key="1">
    <source>
        <dbReference type="ARBA" id="ARBA00004167"/>
    </source>
</evidence>
<evidence type="ECO:0000313" key="4">
    <source>
        <dbReference type="EMBL" id="PWH81391.1"/>
    </source>
</evidence>
<feature type="transmembrane region" description="Helical" evidence="2">
    <location>
        <begin position="7"/>
        <end position="28"/>
    </location>
</feature>
<comment type="caution">
    <text evidence="4">The sequence shown here is derived from an EMBL/GenBank/DDBJ whole genome shotgun (WGS) entry which is preliminary data.</text>
</comment>
<reference evidence="4 5" key="1">
    <citation type="submission" date="2018-05" db="EMBL/GenBank/DDBJ databases">
        <title>Brumimicrobium oceani sp. nov., isolated from coastal sediment.</title>
        <authorList>
            <person name="Kou Y."/>
        </authorList>
    </citation>
    <scope>NUCLEOTIDE SEQUENCE [LARGE SCALE GENOMIC DNA]</scope>
    <source>
        <strain evidence="4 5">C305</strain>
    </source>
</reference>
<dbReference type="PANTHER" id="PTHR23222">
    <property type="entry name" value="PROHIBITIN"/>
    <property type="match status" value="1"/>
</dbReference>
<keyword evidence="2" id="KW-0472">Membrane</keyword>
<dbReference type="SUPFAM" id="SSF117892">
    <property type="entry name" value="Band 7/SPFH domain"/>
    <property type="match status" value="1"/>
</dbReference>
<keyword evidence="5" id="KW-1185">Reference proteome</keyword>
<dbReference type="CDD" id="cd03401">
    <property type="entry name" value="SPFH_prohibitin"/>
    <property type="match status" value="1"/>
</dbReference>
<organism evidence="4 5">
    <name type="scientific">Brumimicrobium oceani</name>
    <dbReference type="NCBI Taxonomy" id="2100725"/>
    <lineage>
        <taxon>Bacteria</taxon>
        <taxon>Pseudomonadati</taxon>
        <taxon>Bacteroidota</taxon>
        <taxon>Flavobacteriia</taxon>
        <taxon>Flavobacteriales</taxon>
        <taxon>Crocinitomicaceae</taxon>
        <taxon>Brumimicrobium</taxon>
    </lineage>
</organism>
<proteinExistence type="predicted"/>
<evidence type="ECO:0000259" key="3">
    <source>
        <dbReference type="Pfam" id="PF01145"/>
    </source>
</evidence>
<protein>
    <recommendedName>
        <fullName evidence="3">Band 7 domain-containing protein</fullName>
    </recommendedName>
</protein>
<dbReference type="PANTHER" id="PTHR23222:SF0">
    <property type="entry name" value="PROHIBITIN 1"/>
    <property type="match status" value="1"/>
</dbReference>
<evidence type="ECO:0000313" key="5">
    <source>
        <dbReference type="Proteomes" id="UP000245370"/>
    </source>
</evidence>
<dbReference type="AlphaFoldDB" id="A0A2U2X0T2"/>
<keyword evidence="2" id="KW-1133">Transmembrane helix</keyword>
<dbReference type="Gene3D" id="3.30.479.30">
    <property type="entry name" value="Band 7 domain"/>
    <property type="match status" value="1"/>
</dbReference>
<sequence length="279" mass="31877">METKQMVRYVAIGAVALIVFVIFFNSWVDVEPGEQGFVFKPFNSPSINEDEAYVEGTYFILPWNKMITYEVVNKSKQYVQKVMDINGTDVTVEVSVNYNIIPSRVANLHMKHRENYTIFIDDKAKGSIKDVIGRYTYEQVYSSKREALEGEIEAILERDFEGNYLNLNYVEIADVNLPDNIAAQIEAKETQKQLNLTAKEKQKEQEYLANARIEKARGDSSLIVSARFKAEAIKLEAEQIAKNPQYIELKKWEKWDGQGSPYGSNNVFGDKAVSILKSN</sequence>
<reference evidence="4 5" key="2">
    <citation type="submission" date="2018-05" db="EMBL/GenBank/DDBJ databases">
        <authorList>
            <person name="Lanie J.A."/>
            <person name="Ng W.-L."/>
            <person name="Kazmierczak K.M."/>
            <person name="Andrzejewski T.M."/>
            <person name="Davidsen T.M."/>
            <person name="Wayne K.J."/>
            <person name="Tettelin H."/>
            <person name="Glass J.I."/>
            <person name="Rusch D."/>
            <person name="Podicherti R."/>
            <person name="Tsui H.-C.T."/>
            <person name="Winkler M.E."/>
        </authorList>
    </citation>
    <scope>NUCLEOTIDE SEQUENCE [LARGE SCALE GENOMIC DNA]</scope>
    <source>
        <strain evidence="4 5">C305</strain>
    </source>
</reference>
<dbReference type="InterPro" id="IPR036013">
    <property type="entry name" value="Band_7/SPFH_dom_sf"/>
</dbReference>
<dbReference type="EMBL" id="QFRJ01000018">
    <property type="protein sequence ID" value="PWH81391.1"/>
    <property type="molecule type" value="Genomic_DNA"/>
</dbReference>